<dbReference type="RefSeq" id="WP_004902531.1">
    <property type="nucleotide sequence ID" value="NZ_BBTI01000005.1"/>
</dbReference>
<comment type="caution">
    <text evidence="1">The sequence shown here is derived from an EMBL/GenBank/DDBJ whole genome shotgun (WGS) entry which is preliminary data.</text>
</comment>
<gene>
    <name evidence="1" type="ORF">P255_02388</name>
</gene>
<dbReference type="EMBL" id="AYEU01000007">
    <property type="protein sequence ID" value="ESK50406.1"/>
    <property type="molecule type" value="Genomic_DNA"/>
</dbReference>
<dbReference type="Proteomes" id="UP000018418">
    <property type="component" value="Unassembled WGS sequence"/>
</dbReference>
<sequence length="364" mass="41965">MPVKLGRSMLMLVLLIAGCHQPPNEQHQEESQRHGIQKTVISLCSLLSQQMQNITNTSSVQDLRYVNQRLEQCLPQLSMSERQQLLYASTSMYQRFLASDRTTEQQRAFDQYAMSDNTYNTSYLSEFSPRDRYLLQHQGNAAYYEVYDSGDTGIMYRRQPKYLLHIFAPYLPKAEQIFIETLAAQNEFPVLSGNGFNISWAEISKRALFWQNYAQTYPDSTLIDDAQRLKFRYTQFLFHGVSNMPVSSNYVGEDSIYPEALEEIKYLAAKDRSELGQQAKKFLHFIQISPKNRDESIPIELSPSEQRSQRSETIKAIKQLDHYMGLYDPLALDSTHINRDCLSDSICITHAGKVANSLVSKQQF</sequence>
<dbReference type="PROSITE" id="PS51257">
    <property type="entry name" value="PROKAR_LIPOPROTEIN"/>
    <property type="match status" value="1"/>
</dbReference>
<evidence type="ECO:0000313" key="2">
    <source>
        <dbReference type="Proteomes" id="UP000018418"/>
    </source>
</evidence>
<reference evidence="1 2" key="1">
    <citation type="submission" date="2013-10" db="EMBL/GenBank/DDBJ databases">
        <title>The Genome Sequence of Acinetobacter brisouii CIP 110357.</title>
        <authorList>
            <consortium name="The Broad Institute Genomics Platform"/>
            <consortium name="The Broad Institute Genome Sequencing Center for Infectious Disease"/>
            <person name="Cerqueira G."/>
            <person name="Feldgarden M."/>
            <person name="Courvalin P."/>
            <person name="Grillot-Courvalin C."/>
            <person name="Clermont D."/>
            <person name="Rocha E."/>
            <person name="Yoon E.-J."/>
            <person name="Nemec A."/>
            <person name="Young S.K."/>
            <person name="Zeng Q."/>
            <person name="Gargeya S."/>
            <person name="Fitzgerald M."/>
            <person name="Abouelleil A."/>
            <person name="Alvarado L."/>
            <person name="Berlin A.M."/>
            <person name="Chapman S.B."/>
            <person name="Gainer-Dewar J."/>
            <person name="Goldberg J."/>
            <person name="Gnerre S."/>
            <person name="Griggs A."/>
            <person name="Gujja S."/>
            <person name="Hansen M."/>
            <person name="Howarth C."/>
            <person name="Imamovic A."/>
            <person name="Ireland A."/>
            <person name="Larimer J."/>
            <person name="McCowan C."/>
            <person name="Murphy C."/>
            <person name="Pearson M."/>
            <person name="Poon T.W."/>
            <person name="Priest M."/>
            <person name="Roberts A."/>
            <person name="Saif S."/>
            <person name="Shea T."/>
            <person name="Sykes S."/>
            <person name="Wortman J."/>
            <person name="Nusbaum C."/>
            <person name="Birren B."/>
        </authorList>
    </citation>
    <scope>NUCLEOTIDE SEQUENCE [LARGE SCALE GENOMIC DNA]</scope>
    <source>
        <strain evidence="1 2">CIP 110357</strain>
    </source>
</reference>
<organism evidence="1 2">
    <name type="scientific">Acinetobacter brisouii CIP 110357</name>
    <dbReference type="NCBI Taxonomy" id="1341683"/>
    <lineage>
        <taxon>Bacteria</taxon>
        <taxon>Pseudomonadati</taxon>
        <taxon>Pseudomonadota</taxon>
        <taxon>Gammaproteobacteria</taxon>
        <taxon>Moraxellales</taxon>
        <taxon>Moraxellaceae</taxon>
        <taxon>Acinetobacter</taxon>
    </lineage>
</organism>
<dbReference type="OrthoDB" id="8605367at2"/>
<protein>
    <submittedName>
        <fullName evidence="1">Uncharacterized protein</fullName>
    </submittedName>
</protein>
<name>V2UP64_9GAMM</name>
<dbReference type="PATRIC" id="fig|1341683.3.peg.2364"/>
<dbReference type="HOGENOM" id="CLU_779927_0_0_6"/>
<dbReference type="AlphaFoldDB" id="V2UP64"/>
<dbReference type="STRING" id="396323.VH98_05130"/>
<keyword evidence="2" id="KW-1185">Reference proteome</keyword>
<evidence type="ECO:0000313" key="1">
    <source>
        <dbReference type="EMBL" id="ESK50406.1"/>
    </source>
</evidence>
<accession>V2UP64</accession>
<proteinExistence type="predicted"/>